<organism evidence="3 4">
    <name type="scientific">Acanthoscelides obtectus</name>
    <name type="common">Bean weevil</name>
    <name type="synonym">Bruchus obtectus</name>
    <dbReference type="NCBI Taxonomy" id="200917"/>
    <lineage>
        <taxon>Eukaryota</taxon>
        <taxon>Metazoa</taxon>
        <taxon>Ecdysozoa</taxon>
        <taxon>Arthropoda</taxon>
        <taxon>Hexapoda</taxon>
        <taxon>Insecta</taxon>
        <taxon>Pterygota</taxon>
        <taxon>Neoptera</taxon>
        <taxon>Endopterygota</taxon>
        <taxon>Coleoptera</taxon>
        <taxon>Polyphaga</taxon>
        <taxon>Cucujiformia</taxon>
        <taxon>Chrysomeloidea</taxon>
        <taxon>Chrysomelidae</taxon>
        <taxon>Bruchinae</taxon>
        <taxon>Bruchini</taxon>
        <taxon>Acanthoscelides</taxon>
    </lineage>
</organism>
<evidence type="ECO:0000259" key="2">
    <source>
        <dbReference type="Pfam" id="PF18016"/>
    </source>
</evidence>
<dbReference type="GO" id="GO:0007266">
    <property type="term" value="P:Rho protein signal transduction"/>
    <property type="evidence" value="ECO:0007669"/>
    <property type="project" value="TreeGrafter"/>
</dbReference>
<feature type="compositionally biased region" description="Polar residues" evidence="1">
    <location>
        <begin position="26"/>
        <end position="41"/>
    </location>
</feature>
<dbReference type="PANTHER" id="PTHR12287:SF23">
    <property type="entry name" value="AROUSER, ISOFORM A-RELATED"/>
    <property type="match status" value="1"/>
</dbReference>
<feature type="domain" description="SAM" evidence="2">
    <location>
        <begin position="117"/>
        <end position="179"/>
    </location>
</feature>
<feature type="compositionally biased region" description="Basic and acidic residues" evidence="1">
    <location>
        <begin position="46"/>
        <end position="55"/>
    </location>
</feature>
<evidence type="ECO:0000313" key="4">
    <source>
        <dbReference type="Proteomes" id="UP001152888"/>
    </source>
</evidence>
<dbReference type="Pfam" id="PF18016">
    <property type="entry name" value="SAM_3"/>
    <property type="match status" value="1"/>
</dbReference>
<feature type="compositionally biased region" description="Pro residues" evidence="1">
    <location>
        <begin position="56"/>
        <end position="73"/>
    </location>
</feature>
<dbReference type="GO" id="GO:0035023">
    <property type="term" value="P:regulation of Rho protein signal transduction"/>
    <property type="evidence" value="ECO:0007669"/>
    <property type="project" value="TreeGrafter"/>
</dbReference>
<dbReference type="InterPro" id="IPR039801">
    <property type="entry name" value="EPS8-like"/>
</dbReference>
<name>A0A9P0K9W7_ACAOB</name>
<feature type="region of interest" description="Disordered" evidence="1">
    <location>
        <begin position="20"/>
        <end position="90"/>
    </location>
</feature>
<gene>
    <name evidence="3" type="ORF">ACAOBT_LOCUS8694</name>
</gene>
<dbReference type="GO" id="GO:0003779">
    <property type="term" value="F:actin binding"/>
    <property type="evidence" value="ECO:0007669"/>
    <property type="project" value="TreeGrafter"/>
</dbReference>
<evidence type="ECO:0000256" key="1">
    <source>
        <dbReference type="SAM" id="MobiDB-lite"/>
    </source>
</evidence>
<dbReference type="InterPro" id="IPR013761">
    <property type="entry name" value="SAM/pointed_sf"/>
</dbReference>
<dbReference type="InterPro" id="IPR041418">
    <property type="entry name" value="SAM_3"/>
</dbReference>
<dbReference type="EMBL" id="CAKOFQ010006768">
    <property type="protein sequence ID" value="CAH1970041.1"/>
    <property type="molecule type" value="Genomic_DNA"/>
</dbReference>
<accession>A0A9P0K9W7</accession>
<dbReference type="OrthoDB" id="4680325at2759"/>
<dbReference type="PANTHER" id="PTHR12287">
    <property type="entry name" value="EPIDERMAL GROWTH FACTOR RECEPTOR KINASE SUBSTRATE EPS8-RELATED PROTEIN"/>
    <property type="match status" value="1"/>
</dbReference>
<dbReference type="AlphaFoldDB" id="A0A9P0K9W7"/>
<dbReference type="Proteomes" id="UP001152888">
    <property type="component" value="Unassembled WGS sequence"/>
</dbReference>
<keyword evidence="4" id="KW-1185">Reference proteome</keyword>
<proteinExistence type="predicted"/>
<dbReference type="Gene3D" id="1.10.150.50">
    <property type="entry name" value="Transcription Factor, Ets-1"/>
    <property type="match status" value="1"/>
</dbReference>
<evidence type="ECO:0000313" key="3">
    <source>
        <dbReference type="EMBL" id="CAH1970041.1"/>
    </source>
</evidence>
<comment type="caution">
    <text evidence="3">The sequence shown here is derived from an EMBL/GenBank/DDBJ whole genome shotgun (WGS) entry which is preliminary data.</text>
</comment>
<feature type="compositionally biased region" description="Polar residues" evidence="1">
    <location>
        <begin position="76"/>
        <end position="86"/>
    </location>
</feature>
<protein>
    <recommendedName>
        <fullName evidence="2">SAM domain-containing protein</fullName>
    </recommendedName>
</protein>
<reference evidence="3" key="1">
    <citation type="submission" date="2022-03" db="EMBL/GenBank/DDBJ databases">
        <authorList>
            <person name="Sayadi A."/>
        </authorList>
    </citation>
    <scope>NUCLEOTIDE SEQUENCE</scope>
</reference>
<sequence length="212" mass="24236">MCNVCNPATKCNGEIFESPIERFNSGHGSTTPDHPTSTKNNADWIKNQRIEKPDLKPPPPPPMPTPSAPPTPQPIKRTQSQISTKSNNDKMKEELSSVLHYMRKRDGPRNIIIKQTEESYISQKSTPKEVQEWLEKKAFEKSIRDKFKGVAGYQMFDIKKRELETICGKEEGGRLHSQLLVMKSVTEYQTLRTTELRTVLAKVRQKIGDEEQ</sequence>
<dbReference type="GO" id="GO:0005886">
    <property type="term" value="C:plasma membrane"/>
    <property type="evidence" value="ECO:0007669"/>
    <property type="project" value="TreeGrafter"/>
</dbReference>